<dbReference type="AlphaFoldDB" id="A0AAN7JSE7"/>
<evidence type="ECO:0000313" key="2">
    <source>
        <dbReference type="Proteomes" id="UP001345219"/>
    </source>
</evidence>
<evidence type="ECO:0000313" key="1">
    <source>
        <dbReference type="EMBL" id="KAK4753171.1"/>
    </source>
</evidence>
<sequence>MYMKAYSAMAPSSLRSPLPPMMTPFSAVVPRPNIGLMRVLLVRRSLETIYEEDHHQDGEDDSCSSSQSSSSLAPAAALMPLKPSCALELAQPSYVHPLPLA</sequence>
<organism evidence="1 2">
    <name type="scientific">Trapa incisa</name>
    <dbReference type="NCBI Taxonomy" id="236973"/>
    <lineage>
        <taxon>Eukaryota</taxon>
        <taxon>Viridiplantae</taxon>
        <taxon>Streptophyta</taxon>
        <taxon>Embryophyta</taxon>
        <taxon>Tracheophyta</taxon>
        <taxon>Spermatophyta</taxon>
        <taxon>Magnoliopsida</taxon>
        <taxon>eudicotyledons</taxon>
        <taxon>Gunneridae</taxon>
        <taxon>Pentapetalae</taxon>
        <taxon>rosids</taxon>
        <taxon>malvids</taxon>
        <taxon>Myrtales</taxon>
        <taxon>Lythraceae</taxon>
        <taxon>Trapa</taxon>
    </lineage>
</organism>
<comment type="caution">
    <text evidence="1">The sequence shown here is derived from an EMBL/GenBank/DDBJ whole genome shotgun (WGS) entry which is preliminary data.</text>
</comment>
<reference evidence="1 2" key="1">
    <citation type="journal article" date="2023" name="Hortic Res">
        <title>Pangenome of water caltrop reveals structural variations and asymmetric subgenome divergence after allopolyploidization.</title>
        <authorList>
            <person name="Zhang X."/>
            <person name="Chen Y."/>
            <person name="Wang L."/>
            <person name="Yuan Y."/>
            <person name="Fang M."/>
            <person name="Shi L."/>
            <person name="Lu R."/>
            <person name="Comes H.P."/>
            <person name="Ma Y."/>
            <person name="Chen Y."/>
            <person name="Huang G."/>
            <person name="Zhou Y."/>
            <person name="Zheng Z."/>
            <person name="Qiu Y."/>
        </authorList>
    </citation>
    <scope>NUCLEOTIDE SEQUENCE [LARGE SCALE GENOMIC DNA]</scope>
    <source>
        <tissue evidence="1">Roots</tissue>
    </source>
</reference>
<keyword evidence="2" id="KW-1185">Reference proteome</keyword>
<gene>
    <name evidence="1" type="ORF">SAY87_021969</name>
</gene>
<proteinExistence type="predicted"/>
<dbReference type="EMBL" id="JAXIOK010000016">
    <property type="protein sequence ID" value="KAK4753171.1"/>
    <property type="molecule type" value="Genomic_DNA"/>
</dbReference>
<protein>
    <submittedName>
        <fullName evidence="1">Uncharacterized protein</fullName>
    </submittedName>
</protein>
<name>A0AAN7JSE7_9MYRT</name>
<dbReference type="Proteomes" id="UP001345219">
    <property type="component" value="Chromosome 16"/>
</dbReference>
<accession>A0AAN7JSE7</accession>